<dbReference type="Pfam" id="PF13646">
    <property type="entry name" value="HEAT_2"/>
    <property type="match status" value="1"/>
</dbReference>
<dbReference type="Proteomes" id="UP001280156">
    <property type="component" value="Unassembled WGS sequence"/>
</dbReference>
<protein>
    <submittedName>
        <fullName evidence="1">HEAT repeat domain-containing protein</fullName>
    </submittedName>
</protein>
<dbReference type="InterPro" id="IPR016024">
    <property type="entry name" value="ARM-type_fold"/>
</dbReference>
<keyword evidence="2" id="KW-1185">Reference proteome</keyword>
<sequence length="360" mass="38978">MAGAVKLNRPPIAAQEQIVPDIVRQHVEQAAFLWAQRDMLAAQKPPDEKAIAGIDRRLEANLDGVRVAGAAAWPFIIAAYDDFPERGELFLYGWTAIEQTDGRRILEAVELGRTRDDEVHGLVGALGWHDAKAIGPLVRNWIASEDGFKRYLAVAACLEHGVDPKDLLVRLVRDPDMRVRATSLRLAGKVRRADLVREIAAALESQHEAVRLSSALALNELGHAALAKPELHKQVLANGPDALIALRTIVKIGPDKDVRAWMGGLLKSPDTASLAVRGAGMLGDRTILNWLIHQMRDPALAVAAGGALLELFPEARNADLFTLDPAEIGQAFEAHFGDFGPNLPVADKVEAWGRAAALLG</sequence>
<evidence type="ECO:0000313" key="1">
    <source>
        <dbReference type="EMBL" id="MDX8488805.1"/>
    </source>
</evidence>
<organism evidence="1 2">
    <name type="scientific">Mesorhizobium humile</name>
    <dbReference type="NCBI Taxonomy" id="3072313"/>
    <lineage>
        <taxon>Bacteria</taxon>
        <taxon>Pseudomonadati</taxon>
        <taxon>Pseudomonadota</taxon>
        <taxon>Alphaproteobacteria</taxon>
        <taxon>Hyphomicrobiales</taxon>
        <taxon>Phyllobacteriaceae</taxon>
        <taxon>Mesorhizobium</taxon>
    </lineage>
</organism>
<comment type="caution">
    <text evidence="1">The sequence shown here is derived from an EMBL/GenBank/DDBJ whole genome shotgun (WGS) entry which is preliminary data.</text>
</comment>
<dbReference type="EMBL" id="JAVIIV010000023">
    <property type="protein sequence ID" value="MDX8488805.1"/>
    <property type="molecule type" value="Genomic_DNA"/>
</dbReference>
<gene>
    <name evidence="1" type="ORF">RFM52_26915</name>
</gene>
<accession>A0ABU4YP97</accession>
<dbReference type="Gene3D" id="1.25.10.10">
    <property type="entry name" value="Leucine-rich Repeat Variant"/>
    <property type="match status" value="1"/>
</dbReference>
<proteinExistence type="predicted"/>
<dbReference type="SUPFAM" id="SSF48371">
    <property type="entry name" value="ARM repeat"/>
    <property type="match status" value="1"/>
</dbReference>
<dbReference type="InterPro" id="IPR011989">
    <property type="entry name" value="ARM-like"/>
</dbReference>
<reference evidence="1 2" key="1">
    <citation type="submission" date="2023-08" db="EMBL/GenBank/DDBJ databases">
        <title>Implementing the SeqCode for naming new Mesorhizobium species isolated from Vachellia karroo root nodules.</title>
        <authorList>
            <person name="Van Lill M."/>
        </authorList>
    </citation>
    <scope>NUCLEOTIDE SEQUENCE [LARGE SCALE GENOMIC DNA]</scope>
    <source>
        <strain evidence="1 2">VK2B</strain>
    </source>
</reference>
<evidence type="ECO:0000313" key="2">
    <source>
        <dbReference type="Proteomes" id="UP001280156"/>
    </source>
</evidence>
<name>A0ABU4YP97_9HYPH</name>
<dbReference type="RefSeq" id="WP_320298721.1">
    <property type="nucleotide sequence ID" value="NZ_JAVIIU010000019.1"/>
</dbReference>